<feature type="compositionally biased region" description="Basic and acidic residues" evidence="5">
    <location>
        <begin position="1"/>
        <end position="24"/>
    </location>
</feature>
<dbReference type="Pfam" id="PF07690">
    <property type="entry name" value="MFS_1"/>
    <property type="match status" value="1"/>
</dbReference>
<dbReference type="InterPro" id="IPR036259">
    <property type="entry name" value="MFS_trans_sf"/>
</dbReference>
<evidence type="ECO:0000256" key="2">
    <source>
        <dbReference type="ARBA" id="ARBA00022692"/>
    </source>
</evidence>
<accession>A0A427XZ16</accession>
<evidence type="ECO:0000256" key="6">
    <source>
        <dbReference type="SAM" id="Phobius"/>
    </source>
</evidence>
<keyword evidence="4 6" id="KW-0472">Membrane</keyword>
<evidence type="ECO:0000259" key="7">
    <source>
        <dbReference type="PROSITE" id="PS50850"/>
    </source>
</evidence>
<feature type="transmembrane region" description="Helical" evidence="6">
    <location>
        <begin position="173"/>
        <end position="193"/>
    </location>
</feature>
<evidence type="ECO:0000256" key="3">
    <source>
        <dbReference type="ARBA" id="ARBA00022989"/>
    </source>
</evidence>
<comment type="subcellular location">
    <subcellularLocation>
        <location evidence="1">Membrane</location>
        <topology evidence="1">Multi-pass membrane protein</topology>
    </subcellularLocation>
</comment>
<feature type="transmembrane region" description="Helical" evidence="6">
    <location>
        <begin position="448"/>
        <end position="466"/>
    </location>
</feature>
<dbReference type="OrthoDB" id="5215911at2759"/>
<feature type="transmembrane region" description="Helical" evidence="6">
    <location>
        <begin position="410"/>
        <end position="436"/>
    </location>
</feature>
<feature type="transmembrane region" description="Helical" evidence="6">
    <location>
        <begin position="383"/>
        <end position="404"/>
    </location>
</feature>
<feature type="domain" description="Major facilitator superfamily (MFS) profile" evidence="7">
    <location>
        <begin position="44"/>
        <end position="515"/>
    </location>
</feature>
<keyword evidence="9" id="KW-1185">Reference proteome</keyword>
<dbReference type="InterPro" id="IPR011701">
    <property type="entry name" value="MFS"/>
</dbReference>
<evidence type="ECO:0000256" key="1">
    <source>
        <dbReference type="ARBA" id="ARBA00004141"/>
    </source>
</evidence>
<feature type="transmembrane region" description="Helical" evidence="6">
    <location>
        <begin position="111"/>
        <end position="128"/>
    </location>
</feature>
<dbReference type="PANTHER" id="PTHR23502">
    <property type="entry name" value="MAJOR FACILITATOR SUPERFAMILY"/>
    <property type="match status" value="1"/>
</dbReference>
<feature type="transmembrane region" description="Helical" evidence="6">
    <location>
        <begin position="199"/>
        <end position="219"/>
    </location>
</feature>
<evidence type="ECO:0000256" key="4">
    <source>
        <dbReference type="ARBA" id="ARBA00023136"/>
    </source>
</evidence>
<feature type="transmembrane region" description="Helical" evidence="6">
    <location>
        <begin position="339"/>
        <end position="362"/>
    </location>
</feature>
<dbReference type="STRING" id="1890683.A0A427XZ16"/>
<reference evidence="8 9" key="1">
    <citation type="submission" date="2018-11" db="EMBL/GenBank/DDBJ databases">
        <title>Genome sequence of Saitozyma podzolica DSM 27192.</title>
        <authorList>
            <person name="Aliyu H."/>
            <person name="Gorte O."/>
            <person name="Ochsenreither K."/>
        </authorList>
    </citation>
    <scope>NUCLEOTIDE SEQUENCE [LARGE SCALE GENOMIC DNA]</scope>
    <source>
        <strain evidence="8 9">DSM 27192</strain>
    </source>
</reference>
<dbReference type="Gene3D" id="1.20.1250.20">
    <property type="entry name" value="MFS general substrate transporter like domains"/>
    <property type="match status" value="1"/>
</dbReference>
<feature type="transmembrane region" description="Helical" evidence="6">
    <location>
        <begin position="308"/>
        <end position="327"/>
    </location>
</feature>
<keyword evidence="3 6" id="KW-1133">Transmembrane helix</keyword>
<dbReference type="Proteomes" id="UP000279259">
    <property type="component" value="Unassembled WGS sequence"/>
</dbReference>
<dbReference type="AlphaFoldDB" id="A0A427XZ16"/>
<dbReference type="SUPFAM" id="SSF103473">
    <property type="entry name" value="MFS general substrate transporter"/>
    <property type="match status" value="1"/>
</dbReference>
<protein>
    <recommendedName>
        <fullName evidence="7">Major facilitator superfamily (MFS) profile domain-containing protein</fullName>
    </recommendedName>
</protein>
<gene>
    <name evidence="8" type="ORF">EHS25_005325</name>
</gene>
<dbReference type="PANTHER" id="PTHR23502:SF185">
    <property type="entry name" value="MAJOR FACILITATOR SUPERFAMILY (MFS) PROFILE DOMAIN-CONTAINING PROTEIN"/>
    <property type="match status" value="1"/>
</dbReference>
<name>A0A427XZ16_9TREE</name>
<dbReference type="GO" id="GO:0005886">
    <property type="term" value="C:plasma membrane"/>
    <property type="evidence" value="ECO:0007669"/>
    <property type="project" value="TreeGrafter"/>
</dbReference>
<evidence type="ECO:0000313" key="8">
    <source>
        <dbReference type="EMBL" id="RSH84080.1"/>
    </source>
</evidence>
<dbReference type="InterPro" id="IPR020846">
    <property type="entry name" value="MFS_dom"/>
</dbReference>
<feature type="region of interest" description="Disordered" evidence="5">
    <location>
        <begin position="1"/>
        <end position="26"/>
    </location>
</feature>
<sequence>MSSPKDTERHEEHHHLSLIRDGRDPTLPSNHPINALSSTRKLAILCVLTYAGFLANFSVAIIQVAFPNIGGAFGVSPAKIPNTIGYNLLGFAVGPFFGIHSPGWTVGRRTVYLIGSTLFIPCAVWMALSPSYGVFCAARVVAGFISSWSQTVPPSTIADIFVKEVRGSKMSMFAVGVVIAPPVAPIFCGLVVTYHTWPVLFWIVTGMAGLQLALFFLVVPETLWVEDESPLHVESLPPTSTHSGSNIEGEVETKAHGQHVEHSFRGTSAIKSGHTGIAWYPWQRPGEFLKIFVSPITMLRFISITVPSIYYGSVFAWSVGITIVFPQKFEAAPYSIKTIPLGAMFLAFGVGGLLGKWSGGIVGDKTVSYFERRKGYRQPEHRLWALIPILPFMFVGCILCGVTVDHKLPYMVYLFGGALFFFCLSAATGLLQTYVLEGYISKSMDTQAVFVFWKSIWGFAVAFFVYDWGLNSSFTKEYATQGTLATGVGAIICAVFIAKGYEIRKWQGMPVTPKD</sequence>
<proteinExistence type="predicted"/>
<evidence type="ECO:0000313" key="9">
    <source>
        <dbReference type="Proteomes" id="UP000279259"/>
    </source>
</evidence>
<comment type="caution">
    <text evidence="8">The sequence shown here is derived from an EMBL/GenBank/DDBJ whole genome shotgun (WGS) entry which is preliminary data.</text>
</comment>
<feature type="transmembrane region" description="Helical" evidence="6">
    <location>
        <begin position="478"/>
        <end position="498"/>
    </location>
</feature>
<dbReference type="GO" id="GO:0022857">
    <property type="term" value="F:transmembrane transporter activity"/>
    <property type="evidence" value="ECO:0007669"/>
    <property type="project" value="InterPro"/>
</dbReference>
<dbReference type="EMBL" id="RSCD01000022">
    <property type="protein sequence ID" value="RSH84080.1"/>
    <property type="molecule type" value="Genomic_DNA"/>
</dbReference>
<feature type="transmembrane region" description="Helical" evidence="6">
    <location>
        <begin position="42"/>
        <end position="66"/>
    </location>
</feature>
<keyword evidence="2 6" id="KW-0812">Transmembrane</keyword>
<dbReference type="PROSITE" id="PS50850">
    <property type="entry name" value="MFS"/>
    <property type="match status" value="1"/>
</dbReference>
<evidence type="ECO:0000256" key="5">
    <source>
        <dbReference type="SAM" id="MobiDB-lite"/>
    </source>
</evidence>
<organism evidence="8 9">
    <name type="scientific">Saitozyma podzolica</name>
    <dbReference type="NCBI Taxonomy" id="1890683"/>
    <lineage>
        <taxon>Eukaryota</taxon>
        <taxon>Fungi</taxon>
        <taxon>Dikarya</taxon>
        <taxon>Basidiomycota</taxon>
        <taxon>Agaricomycotina</taxon>
        <taxon>Tremellomycetes</taxon>
        <taxon>Tremellales</taxon>
        <taxon>Trimorphomycetaceae</taxon>
        <taxon>Saitozyma</taxon>
    </lineage>
</organism>